<feature type="transmembrane region" description="Helical" evidence="2">
    <location>
        <begin position="148"/>
        <end position="168"/>
    </location>
</feature>
<name>A0A7I8VAV3_9ANNE</name>
<evidence type="ECO:0000256" key="2">
    <source>
        <dbReference type="SAM" id="Phobius"/>
    </source>
</evidence>
<keyword evidence="2" id="KW-0472">Membrane</keyword>
<reference evidence="3 4" key="1">
    <citation type="submission" date="2020-08" db="EMBL/GenBank/DDBJ databases">
        <authorList>
            <person name="Hejnol A."/>
        </authorList>
    </citation>
    <scope>NUCLEOTIDE SEQUENCE [LARGE SCALE GENOMIC DNA]</scope>
</reference>
<feature type="compositionally biased region" description="Polar residues" evidence="1">
    <location>
        <begin position="184"/>
        <end position="197"/>
    </location>
</feature>
<accession>A0A7I8VAV3</accession>
<protein>
    <submittedName>
        <fullName evidence="3">DgyrCDS2629</fullName>
    </submittedName>
</protein>
<dbReference type="EMBL" id="CAJFCJ010000004">
    <property type="protein sequence ID" value="CAD5113465.1"/>
    <property type="molecule type" value="Genomic_DNA"/>
</dbReference>
<keyword evidence="4" id="KW-1185">Reference proteome</keyword>
<organism evidence="3 4">
    <name type="scientific">Dimorphilus gyrociliatus</name>
    <dbReference type="NCBI Taxonomy" id="2664684"/>
    <lineage>
        <taxon>Eukaryota</taxon>
        <taxon>Metazoa</taxon>
        <taxon>Spiralia</taxon>
        <taxon>Lophotrochozoa</taxon>
        <taxon>Annelida</taxon>
        <taxon>Polychaeta</taxon>
        <taxon>Polychaeta incertae sedis</taxon>
        <taxon>Dinophilidae</taxon>
        <taxon>Dimorphilus</taxon>
    </lineage>
</organism>
<feature type="transmembrane region" description="Helical" evidence="2">
    <location>
        <begin position="109"/>
        <end position="128"/>
    </location>
</feature>
<feature type="transmembrane region" description="Helical" evidence="2">
    <location>
        <begin position="71"/>
        <end position="97"/>
    </location>
</feature>
<feature type="compositionally biased region" description="Basic and acidic residues" evidence="1">
    <location>
        <begin position="243"/>
        <end position="254"/>
    </location>
</feature>
<keyword evidence="2" id="KW-1133">Transmembrane helix</keyword>
<gene>
    <name evidence="3" type="ORF">DGYR_LOCUS2451</name>
</gene>
<dbReference type="Gene3D" id="1.20.140.150">
    <property type="match status" value="1"/>
</dbReference>
<feature type="region of interest" description="Disordered" evidence="1">
    <location>
        <begin position="177"/>
        <end position="265"/>
    </location>
</feature>
<comment type="caution">
    <text evidence="3">The sequence shown here is derived from an EMBL/GenBank/DDBJ whole genome shotgun (WGS) entry which is preliminary data.</text>
</comment>
<evidence type="ECO:0000313" key="4">
    <source>
        <dbReference type="Proteomes" id="UP000549394"/>
    </source>
</evidence>
<proteinExistence type="predicted"/>
<keyword evidence="2" id="KW-0812">Transmembrane</keyword>
<evidence type="ECO:0000313" key="3">
    <source>
        <dbReference type="EMBL" id="CAD5113465.1"/>
    </source>
</evidence>
<dbReference type="AlphaFoldDB" id="A0A7I8VAV3"/>
<sequence length="265" mass="29782">MEKVISNVSSSSKILKWVCFILLPSTTIIHIVSAATRNWYHQGDTMYGLFKSEKGTDVRSIDGVFLDTYPFYRFCQVGISLSLVFLLLSQLLALAMVCKCVESCKCKKFLLSFVILACLLTGTTWIVFVAKVSDEDMFNNPVLERFGYSFGLAIISTIFSFVTSIIIFKMNSGEERPQQRRGMQFNTPNFLQGSNQVPPGLYPKLGGDRGRSRSPVKGQAPPYTPYYNNEEGNRGNPAQPRMSRRDGNEGRYDEIVANPGYLEMP</sequence>
<dbReference type="Proteomes" id="UP000549394">
    <property type="component" value="Unassembled WGS sequence"/>
</dbReference>
<evidence type="ECO:0000256" key="1">
    <source>
        <dbReference type="SAM" id="MobiDB-lite"/>
    </source>
</evidence>